<dbReference type="Pfam" id="PF08843">
    <property type="entry name" value="AbiEii"/>
    <property type="match status" value="1"/>
</dbReference>
<sequence length="299" mass="34683">MKKKIKDLEASIRGQLQNKAKESNRPFSELLQYYGMERFLYRLSCSKYADKFILKGALMFTVWQIPERRTTLDVDFSASFDNQIATIEKIIKDVCTLAVIPDGLKFDPVTVKGRKIKEDADYEGVRVKFKGFLGRSRITMQVDVGFGDSIYPKPKLINFPVILALPKPHLKGYPIESVVSEKFEAMVKLGLLNSRMKDFYDVWLMMHRFNFDGHSLVEALKKTFKHRKTPLPQRKPLFAEEIYDEKSDRQTLWQAFLKKGNLKHVPQKLGDVARQIEEFLVKPLASISRVEKFPAKWKA</sequence>
<accession>A0A1F4TNV1</accession>
<dbReference type="EMBL" id="MEUI01000018">
    <property type="protein sequence ID" value="OGC34392.1"/>
    <property type="molecule type" value="Genomic_DNA"/>
</dbReference>
<dbReference type="AlphaFoldDB" id="A0A1F4TNV1"/>
<evidence type="ECO:0000313" key="1">
    <source>
        <dbReference type="EMBL" id="OGC34392.1"/>
    </source>
</evidence>
<evidence type="ECO:0008006" key="3">
    <source>
        <dbReference type="Google" id="ProtNLM"/>
    </source>
</evidence>
<name>A0A1F4TNV1_UNCSA</name>
<dbReference type="Proteomes" id="UP000177309">
    <property type="component" value="Unassembled WGS sequence"/>
</dbReference>
<reference evidence="1 2" key="1">
    <citation type="journal article" date="2016" name="Nat. Commun.">
        <title>Thousands of microbial genomes shed light on interconnected biogeochemical processes in an aquifer system.</title>
        <authorList>
            <person name="Anantharaman K."/>
            <person name="Brown C.T."/>
            <person name="Hug L.A."/>
            <person name="Sharon I."/>
            <person name="Castelle C.J."/>
            <person name="Probst A.J."/>
            <person name="Thomas B.C."/>
            <person name="Singh A."/>
            <person name="Wilkins M.J."/>
            <person name="Karaoz U."/>
            <person name="Brodie E.L."/>
            <person name="Williams K.H."/>
            <person name="Hubbard S.S."/>
            <person name="Banfield J.F."/>
        </authorList>
    </citation>
    <scope>NUCLEOTIDE SEQUENCE [LARGE SCALE GENOMIC DNA]</scope>
</reference>
<proteinExistence type="predicted"/>
<dbReference type="InterPro" id="IPR014942">
    <property type="entry name" value="AbiEii"/>
</dbReference>
<organism evidence="1 2">
    <name type="scientific">candidate division WOR-1 bacterium RIFOXYC2_FULL_41_25</name>
    <dbReference type="NCBI Taxonomy" id="1802586"/>
    <lineage>
        <taxon>Bacteria</taxon>
        <taxon>Bacillati</taxon>
        <taxon>Saganbacteria</taxon>
    </lineage>
</organism>
<comment type="caution">
    <text evidence="1">The sequence shown here is derived from an EMBL/GenBank/DDBJ whole genome shotgun (WGS) entry which is preliminary data.</text>
</comment>
<evidence type="ECO:0000313" key="2">
    <source>
        <dbReference type="Proteomes" id="UP000177309"/>
    </source>
</evidence>
<protein>
    <recommendedName>
        <fullName evidence="3">Nucleotidyltransferase</fullName>
    </recommendedName>
</protein>
<gene>
    <name evidence="1" type="ORF">A2462_00830</name>
</gene>